<dbReference type="AlphaFoldDB" id="A0A1H3BKL6"/>
<evidence type="ECO:0000313" key="2">
    <source>
        <dbReference type="EMBL" id="SDX41874.1"/>
    </source>
</evidence>
<dbReference type="Gene3D" id="3.40.50.1110">
    <property type="entry name" value="SGNH hydrolase"/>
    <property type="match status" value="1"/>
</dbReference>
<dbReference type="STRING" id="44576.SAMN05421881_100136"/>
<accession>A0A1H3BKL6</accession>
<feature type="domain" description="SGNH hydrolase-type esterase" evidence="1">
    <location>
        <begin position="2"/>
        <end position="163"/>
    </location>
</feature>
<dbReference type="OrthoDB" id="9786188at2"/>
<dbReference type="SUPFAM" id="SSF52266">
    <property type="entry name" value="SGNH hydrolase"/>
    <property type="match status" value="1"/>
</dbReference>
<evidence type="ECO:0000313" key="3">
    <source>
        <dbReference type="Proteomes" id="UP000198640"/>
    </source>
</evidence>
<sequence>MVLGDSLSTGYGLPPESGWVSLLKQQLKTQSPDHEVVNISISGEITLGGRKRIEQALNTHQPDIVIVALGGNDGLQGKSIRSIYDNLEAIILACKQYNAAPLLAGMQLPPNYGITHTRKFREIYLRLARHYQLPLVPFLLEGFGDQREYFLADGIHPNAQAQQKILENVWPVLTPLLESLQTEHATTGTATETDPVTIQ</sequence>
<evidence type="ECO:0000259" key="1">
    <source>
        <dbReference type="Pfam" id="PF13472"/>
    </source>
</evidence>
<keyword evidence="3" id="KW-1185">Reference proteome</keyword>
<protein>
    <submittedName>
        <fullName evidence="2">Acyl-CoA thioesterase-1</fullName>
    </submittedName>
</protein>
<gene>
    <name evidence="2" type="ORF">SAMN05421881_100136</name>
</gene>
<dbReference type="InterPro" id="IPR051532">
    <property type="entry name" value="Ester_Hydrolysis_Enzymes"/>
</dbReference>
<dbReference type="PANTHER" id="PTHR30383">
    <property type="entry name" value="THIOESTERASE 1/PROTEASE 1/LYSOPHOSPHOLIPASE L1"/>
    <property type="match status" value="1"/>
</dbReference>
<dbReference type="Proteomes" id="UP000198640">
    <property type="component" value="Unassembled WGS sequence"/>
</dbReference>
<dbReference type="PANTHER" id="PTHR30383:SF24">
    <property type="entry name" value="THIOESTERASE 1_PROTEASE 1_LYSOPHOSPHOLIPASE L1"/>
    <property type="match status" value="1"/>
</dbReference>
<dbReference type="GO" id="GO:0004622">
    <property type="term" value="F:phosphatidylcholine lysophospholipase activity"/>
    <property type="evidence" value="ECO:0007669"/>
    <property type="project" value="TreeGrafter"/>
</dbReference>
<dbReference type="EMBL" id="FNOY01000001">
    <property type="protein sequence ID" value="SDX41874.1"/>
    <property type="molecule type" value="Genomic_DNA"/>
</dbReference>
<name>A0A1H3BKL6_9PROT</name>
<dbReference type="InterPro" id="IPR036514">
    <property type="entry name" value="SGNH_hydro_sf"/>
</dbReference>
<dbReference type="InterPro" id="IPR013830">
    <property type="entry name" value="SGNH_hydro"/>
</dbReference>
<proteinExistence type="predicted"/>
<organism evidence="2 3">
    <name type="scientific">Nitrosomonas halophila</name>
    <dbReference type="NCBI Taxonomy" id="44576"/>
    <lineage>
        <taxon>Bacteria</taxon>
        <taxon>Pseudomonadati</taxon>
        <taxon>Pseudomonadota</taxon>
        <taxon>Betaproteobacteria</taxon>
        <taxon>Nitrosomonadales</taxon>
        <taxon>Nitrosomonadaceae</taxon>
        <taxon>Nitrosomonas</taxon>
    </lineage>
</organism>
<reference evidence="2 3" key="1">
    <citation type="submission" date="2016-10" db="EMBL/GenBank/DDBJ databases">
        <authorList>
            <person name="de Groot N.N."/>
        </authorList>
    </citation>
    <scope>NUCLEOTIDE SEQUENCE [LARGE SCALE GENOMIC DNA]</scope>
    <source>
        <strain evidence="2 3">Nm1</strain>
    </source>
</reference>
<dbReference type="Pfam" id="PF13472">
    <property type="entry name" value="Lipase_GDSL_2"/>
    <property type="match status" value="1"/>
</dbReference>
<dbReference type="CDD" id="cd01822">
    <property type="entry name" value="Lysophospholipase_L1_like"/>
    <property type="match status" value="1"/>
</dbReference>